<sequence length="100" mass="11199">MGITPQKYDTAPDALNDLINGGVEAAVIDSPVVAYFIKQNPSKNIVTVSGNFDKEYYGIAVKKDNKELADKINTSLKKLIDNNKYNEIYKKWFNTDAPKL</sequence>
<proteinExistence type="predicted"/>
<keyword evidence="1" id="KW-0732">Signal</keyword>
<dbReference type="PANTHER" id="PTHR35936:SF19">
    <property type="entry name" value="AMINO-ACID-BINDING PROTEIN YXEM-RELATED"/>
    <property type="match status" value="1"/>
</dbReference>
<protein>
    <recommendedName>
        <fullName evidence="2">Solute-binding protein family 3/N-terminal domain-containing protein</fullName>
    </recommendedName>
</protein>
<comment type="caution">
    <text evidence="3">The sequence shown here is derived from an EMBL/GenBank/DDBJ whole genome shotgun (WGS) entry which is preliminary data.</text>
</comment>
<accession>A0A645FIA2</accession>
<dbReference type="Pfam" id="PF00497">
    <property type="entry name" value="SBP_bac_3"/>
    <property type="match status" value="1"/>
</dbReference>
<organism evidence="3">
    <name type="scientific">bioreactor metagenome</name>
    <dbReference type="NCBI Taxonomy" id="1076179"/>
    <lineage>
        <taxon>unclassified sequences</taxon>
        <taxon>metagenomes</taxon>
        <taxon>ecological metagenomes</taxon>
    </lineage>
</organism>
<evidence type="ECO:0000259" key="2">
    <source>
        <dbReference type="Pfam" id="PF00497"/>
    </source>
</evidence>
<feature type="domain" description="Solute-binding protein family 3/N-terminal" evidence="2">
    <location>
        <begin position="45"/>
        <end position="94"/>
    </location>
</feature>
<dbReference type="EMBL" id="VSSQ01058245">
    <property type="protein sequence ID" value="MPN11973.1"/>
    <property type="molecule type" value="Genomic_DNA"/>
</dbReference>
<evidence type="ECO:0000313" key="3">
    <source>
        <dbReference type="EMBL" id="MPN11973.1"/>
    </source>
</evidence>
<dbReference type="InterPro" id="IPR001638">
    <property type="entry name" value="Solute-binding_3/MltF_N"/>
</dbReference>
<dbReference type="AlphaFoldDB" id="A0A645FIA2"/>
<dbReference type="Gene3D" id="3.40.190.10">
    <property type="entry name" value="Periplasmic binding protein-like II"/>
    <property type="match status" value="1"/>
</dbReference>
<name>A0A645FIA2_9ZZZZ</name>
<dbReference type="SUPFAM" id="SSF53850">
    <property type="entry name" value="Periplasmic binding protein-like II"/>
    <property type="match status" value="1"/>
</dbReference>
<evidence type="ECO:0000256" key="1">
    <source>
        <dbReference type="ARBA" id="ARBA00022729"/>
    </source>
</evidence>
<dbReference type="PANTHER" id="PTHR35936">
    <property type="entry name" value="MEMBRANE-BOUND LYTIC MUREIN TRANSGLYCOSYLASE F"/>
    <property type="match status" value="1"/>
</dbReference>
<reference evidence="3" key="1">
    <citation type="submission" date="2019-08" db="EMBL/GenBank/DDBJ databases">
        <authorList>
            <person name="Kucharzyk K."/>
            <person name="Murdoch R.W."/>
            <person name="Higgins S."/>
            <person name="Loffler F."/>
        </authorList>
    </citation>
    <scope>NUCLEOTIDE SEQUENCE</scope>
</reference>
<gene>
    <name evidence="3" type="ORF">SDC9_159282</name>
</gene>